<name>A0AAU0F4D9_9FLAO</name>
<evidence type="ECO:0000313" key="2">
    <source>
        <dbReference type="Proteomes" id="UP001432059"/>
    </source>
</evidence>
<keyword evidence="2" id="KW-1185">Reference proteome</keyword>
<sequence length="68" mass="7283">MQLRPSERKRAKIKMALQGASGTGKTYSSLLLAKGLTNGDFSKIAIIDTENGSADLYAHLGNYNVLSP</sequence>
<dbReference type="EMBL" id="CP136426">
    <property type="protein sequence ID" value="WOC52208.1"/>
    <property type="molecule type" value="Genomic_DNA"/>
</dbReference>
<organism evidence="1 2">
    <name type="scientific">Bergeyella porcorum</name>
    <dbReference type="NCBI Taxonomy" id="1735111"/>
    <lineage>
        <taxon>Bacteria</taxon>
        <taxon>Pseudomonadati</taxon>
        <taxon>Bacteroidota</taxon>
        <taxon>Flavobacteriia</taxon>
        <taxon>Flavobacteriales</taxon>
        <taxon>Weeksellaceae</taxon>
        <taxon>Bergeyella</taxon>
    </lineage>
</organism>
<dbReference type="AlphaFoldDB" id="A0AAU0F4D9"/>
<dbReference type="Proteomes" id="UP001432059">
    <property type="component" value="Chromosome"/>
</dbReference>
<reference evidence="1" key="1">
    <citation type="submission" date="2023-10" db="EMBL/GenBank/DDBJ databases">
        <title>Characterization and whole genome sequencing of a novel strain of Bergeyella porcorum QD2021 isolated from pig.</title>
        <authorList>
            <person name="Liu G."/>
            <person name="Chen C."/>
            <person name="Han X."/>
        </authorList>
    </citation>
    <scope>NUCLEOTIDE SEQUENCE</scope>
    <source>
        <strain evidence="1">QD2021</strain>
    </source>
</reference>
<proteinExistence type="predicted"/>
<evidence type="ECO:0000313" key="1">
    <source>
        <dbReference type="EMBL" id="WOC52208.1"/>
    </source>
</evidence>
<protein>
    <recommendedName>
        <fullName evidence="3">AAA domain-containing protein</fullName>
    </recommendedName>
</protein>
<gene>
    <name evidence="1" type="ORF">BPO_1561</name>
</gene>
<dbReference type="KEGG" id="bpor:BPO_1561"/>
<evidence type="ECO:0008006" key="3">
    <source>
        <dbReference type="Google" id="ProtNLM"/>
    </source>
</evidence>
<dbReference type="RefSeq" id="WP_327983709.1">
    <property type="nucleotide sequence ID" value="NZ_CP136426.1"/>
</dbReference>
<accession>A0AAU0F4D9</accession>